<keyword evidence="3 5" id="KW-0687">Ribonucleoprotein</keyword>
<dbReference type="InterPro" id="IPR000754">
    <property type="entry name" value="Ribosomal_uS9"/>
</dbReference>
<evidence type="ECO:0000256" key="6">
    <source>
        <dbReference type="RuleBase" id="RU003815"/>
    </source>
</evidence>
<dbReference type="InterPro" id="IPR020568">
    <property type="entry name" value="Ribosomal_Su5_D2-typ_SF"/>
</dbReference>
<feature type="region of interest" description="Disordered" evidence="7">
    <location>
        <begin position="113"/>
        <end position="133"/>
    </location>
</feature>
<feature type="compositionally biased region" description="Basic residues" evidence="7">
    <location>
        <begin position="124"/>
        <end position="133"/>
    </location>
</feature>
<dbReference type="HAMAP" id="MF_00532_A">
    <property type="entry name" value="Ribosomal_uS9_A"/>
    <property type="match status" value="1"/>
</dbReference>
<gene>
    <name evidence="5 8" type="primary">rps9</name>
    <name evidence="8" type="ORF">PABHDKJJ_00050</name>
</gene>
<dbReference type="PANTHER" id="PTHR21569:SF16">
    <property type="entry name" value="RIBOSOMAL PROTEIN S16"/>
    <property type="match status" value="1"/>
</dbReference>
<dbReference type="SUPFAM" id="SSF54211">
    <property type="entry name" value="Ribosomal protein S5 domain 2-like"/>
    <property type="match status" value="1"/>
</dbReference>
<reference evidence="8" key="1">
    <citation type="submission" date="2020-06" db="EMBL/GenBank/DDBJ databases">
        <title>Unique genomic features of the anaerobic methanotrophic archaea.</title>
        <authorList>
            <person name="Chadwick G.L."/>
            <person name="Skennerton C.T."/>
            <person name="Laso-Perez R."/>
            <person name="Leu A.O."/>
            <person name="Speth D.R."/>
            <person name="Yu H."/>
            <person name="Morgan-Lang C."/>
            <person name="Hatzenpichler R."/>
            <person name="Goudeau D."/>
            <person name="Malmstrom R."/>
            <person name="Brazelton W.J."/>
            <person name="Woyke T."/>
            <person name="Hallam S.J."/>
            <person name="Tyson G.W."/>
            <person name="Wegener G."/>
            <person name="Boetius A."/>
            <person name="Orphan V."/>
        </authorList>
    </citation>
    <scope>NUCLEOTIDE SEQUENCE</scope>
</reference>
<evidence type="ECO:0000256" key="1">
    <source>
        <dbReference type="ARBA" id="ARBA00005251"/>
    </source>
</evidence>
<dbReference type="GO" id="GO:0003735">
    <property type="term" value="F:structural constituent of ribosome"/>
    <property type="evidence" value="ECO:0007669"/>
    <property type="project" value="UniProtKB-UniRule"/>
</dbReference>
<proteinExistence type="inferred from homology"/>
<name>A0A7G9YEB1_9EURY</name>
<dbReference type="GO" id="GO:0022627">
    <property type="term" value="C:cytosolic small ribosomal subunit"/>
    <property type="evidence" value="ECO:0007669"/>
    <property type="project" value="UniProtKB-UniRule"/>
</dbReference>
<dbReference type="Pfam" id="PF00380">
    <property type="entry name" value="Ribosomal_S9"/>
    <property type="match status" value="1"/>
</dbReference>
<dbReference type="InterPro" id="IPR020574">
    <property type="entry name" value="Ribosomal_uS9_CS"/>
</dbReference>
<evidence type="ECO:0000256" key="2">
    <source>
        <dbReference type="ARBA" id="ARBA00022980"/>
    </source>
</evidence>
<dbReference type="InterPro" id="IPR014721">
    <property type="entry name" value="Ribsml_uS5_D2-typ_fold_subgr"/>
</dbReference>
<evidence type="ECO:0000256" key="5">
    <source>
        <dbReference type="HAMAP-Rule" id="MF_00532"/>
    </source>
</evidence>
<dbReference type="InterPro" id="IPR019958">
    <property type="entry name" value="Ribosomal_uS9_archaeal"/>
</dbReference>
<dbReference type="NCBIfam" id="TIGR03627">
    <property type="entry name" value="uS9_arch"/>
    <property type="match status" value="1"/>
</dbReference>
<dbReference type="Gene3D" id="3.30.230.10">
    <property type="match status" value="1"/>
</dbReference>
<protein>
    <recommendedName>
        <fullName evidence="4 5">Small ribosomal subunit protein uS9</fullName>
    </recommendedName>
</protein>
<sequence length="133" mass="14675">MNSVINSSGKKKTAVARATISEGKGRVRINKKPLEIWEPELARLKMQEPLILAGDVTNGIDIRVDIRGGGIMGQADAGRTAIARGLLAWTNDPSLKQTFIDYDRNLLVSDPRAKETKKFGGRGARARRQKSYR</sequence>
<dbReference type="GO" id="GO:0000462">
    <property type="term" value="P:maturation of SSU-rRNA from tricistronic rRNA transcript (SSU-rRNA, 5.8S rRNA, LSU-rRNA)"/>
    <property type="evidence" value="ECO:0007669"/>
    <property type="project" value="TreeGrafter"/>
</dbReference>
<evidence type="ECO:0000313" key="8">
    <source>
        <dbReference type="EMBL" id="QNO46345.1"/>
    </source>
</evidence>
<dbReference type="EMBL" id="MT631185">
    <property type="protein sequence ID" value="QNO46345.1"/>
    <property type="molecule type" value="Genomic_DNA"/>
</dbReference>
<comment type="similarity">
    <text evidence="1 5 6">Belongs to the universal ribosomal protein uS9 family.</text>
</comment>
<evidence type="ECO:0000256" key="3">
    <source>
        <dbReference type="ARBA" id="ARBA00023274"/>
    </source>
</evidence>
<dbReference type="GO" id="GO:0003723">
    <property type="term" value="F:RNA binding"/>
    <property type="evidence" value="ECO:0007669"/>
    <property type="project" value="TreeGrafter"/>
</dbReference>
<dbReference type="GO" id="GO:0006412">
    <property type="term" value="P:translation"/>
    <property type="evidence" value="ECO:0007669"/>
    <property type="project" value="UniProtKB-UniRule"/>
</dbReference>
<dbReference type="FunFam" id="3.30.230.10:FF:000051">
    <property type="entry name" value="30S ribosomal protein S9"/>
    <property type="match status" value="1"/>
</dbReference>
<evidence type="ECO:0000256" key="7">
    <source>
        <dbReference type="SAM" id="MobiDB-lite"/>
    </source>
</evidence>
<dbReference type="NCBIfam" id="NF001749">
    <property type="entry name" value="PRK00474.1"/>
    <property type="match status" value="1"/>
</dbReference>
<organism evidence="8">
    <name type="scientific">Candidatus Methanogaster sp. ANME-2c ERB4</name>
    <dbReference type="NCBI Taxonomy" id="2759911"/>
    <lineage>
        <taxon>Archaea</taxon>
        <taxon>Methanobacteriati</taxon>
        <taxon>Methanobacteriota</taxon>
        <taxon>Stenosarchaea group</taxon>
        <taxon>Methanomicrobia</taxon>
        <taxon>Methanosarcinales</taxon>
        <taxon>ANME-2 cluster</taxon>
        <taxon>Candidatus Methanogasteraceae</taxon>
        <taxon>Candidatus Methanogaster</taxon>
    </lineage>
</organism>
<evidence type="ECO:0000256" key="4">
    <source>
        <dbReference type="ARBA" id="ARBA00035259"/>
    </source>
</evidence>
<accession>A0A7G9YEB1</accession>
<dbReference type="PROSITE" id="PS00360">
    <property type="entry name" value="RIBOSOMAL_S9"/>
    <property type="match status" value="1"/>
</dbReference>
<keyword evidence="2 5" id="KW-0689">Ribosomal protein</keyword>
<dbReference type="AlphaFoldDB" id="A0A7G9YEB1"/>
<dbReference type="PANTHER" id="PTHR21569">
    <property type="entry name" value="RIBOSOMAL PROTEIN S9"/>
    <property type="match status" value="1"/>
</dbReference>